<sequence length="124" mass="13474">MLKLLLRLIGTIQIVLGLAYLFAPDAFLASMGHSIPPADIHYPLAMLASRFLVYGAGFWLAAAAPEKNRLLIRLMGAIQLVDLAAGLYFTANGTVALGLTAFPMFNAIWIGLVTFFWPLPRQAV</sequence>
<evidence type="ECO:0000313" key="2">
    <source>
        <dbReference type="EMBL" id="MDO6962595.1"/>
    </source>
</evidence>
<dbReference type="Proteomes" id="UP001174932">
    <property type="component" value="Unassembled WGS sequence"/>
</dbReference>
<evidence type="ECO:0000256" key="1">
    <source>
        <dbReference type="SAM" id="Phobius"/>
    </source>
</evidence>
<gene>
    <name evidence="2" type="ORF">Q4481_01425</name>
</gene>
<feature type="transmembrane region" description="Helical" evidence="1">
    <location>
        <begin position="43"/>
        <end position="63"/>
    </location>
</feature>
<reference evidence="2" key="1">
    <citation type="journal article" date="2015" name="Int. J. Syst. Evol. Microbiol.">
        <title>Rhizobium alvei sp. nov., isolated from a freshwater river.</title>
        <authorList>
            <person name="Sheu S.Y."/>
            <person name="Huang H.W."/>
            <person name="Young C.C."/>
            <person name="Chen W.M."/>
        </authorList>
    </citation>
    <scope>NUCLEOTIDE SEQUENCE</scope>
    <source>
        <strain evidence="2">TNR-22</strain>
    </source>
</reference>
<reference evidence="2" key="2">
    <citation type="submission" date="2023-07" db="EMBL/GenBank/DDBJ databases">
        <authorList>
            <person name="Shen H."/>
        </authorList>
    </citation>
    <scope>NUCLEOTIDE SEQUENCE</scope>
    <source>
        <strain evidence="2">TNR-22</strain>
    </source>
</reference>
<dbReference type="EMBL" id="JAUOZU010000001">
    <property type="protein sequence ID" value="MDO6962595.1"/>
    <property type="molecule type" value="Genomic_DNA"/>
</dbReference>
<proteinExistence type="predicted"/>
<organism evidence="2 3">
    <name type="scientific">Rhizobium alvei</name>
    <dbReference type="NCBI Taxonomy" id="1132659"/>
    <lineage>
        <taxon>Bacteria</taxon>
        <taxon>Pseudomonadati</taxon>
        <taxon>Pseudomonadota</taxon>
        <taxon>Alphaproteobacteria</taxon>
        <taxon>Hyphomicrobiales</taxon>
        <taxon>Rhizobiaceae</taxon>
        <taxon>Rhizobium/Agrobacterium group</taxon>
        <taxon>Rhizobium</taxon>
    </lineage>
</organism>
<feature type="transmembrane region" description="Helical" evidence="1">
    <location>
        <begin position="5"/>
        <end position="23"/>
    </location>
</feature>
<evidence type="ECO:0008006" key="4">
    <source>
        <dbReference type="Google" id="ProtNLM"/>
    </source>
</evidence>
<feature type="transmembrane region" description="Helical" evidence="1">
    <location>
        <begin position="95"/>
        <end position="119"/>
    </location>
</feature>
<accession>A0ABT8YFY3</accession>
<protein>
    <recommendedName>
        <fullName evidence="4">Transmembrane protein</fullName>
    </recommendedName>
</protein>
<comment type="caution">
    <text evidence="2">The sequence shown here is derived from an EMBL/GenBank/DDBJ whole genome shotgun (WGS) entry which is preliminary data.</text>
</comment>
<name>A0ABT8YFY3_9HYPH</name>
<keyword evidence="3" id="KW-1185">Reference proteome</keyword>
<dbReference type="RefSeq" id="WP_304374479.1">
    <property type="nucleotide sequence ID" value="NZ_JAUOZU010000001.1"/>
</dbReference>
<keyword evidence="1" id="KW-0472">Membrane</keyword>
<keyword evidence="1" id="KW-1133">Transmembrane helix</keyword>
<evidence type="ECO:0000313" key="3">
    <source>
        <dbReference type="Proteomes" id="UP001174932"/>
    </source>
</evidence>
<keyword evidence="1" id="KW-0812">Transmembrane</keyword>
<feature type="transmembrane region" description="Helical" evidence="1">
    <location>
        <begin position="70"/>
        <end position="89"/>
    </location>
</feature>